<dbReference type="Gene3D" id="3.30.300.30">
    <property type="match status" value="1"/>
</dbReference>
<name>A0A222WNG6_9BACL</name>
<dbReference type="Proteomes" id="UP000214666">
    <property type="component" value="Chromosome"/>
</dbReference>
<dbReference type="NCBIfam" id="TIGR01733">
    <property type="entry name" value="AA-adenyl-dom"/>
    <property type="match status" value="1"/>
</dbReference>
<keyword evidence="4" id="KW-0045">Antibiotic biosynthesis</keyword>
<dbReference type="PANTHER" id="PTHR44845:SF7">
    <property type="entry name" value="PLIPASTATIN SYNTHASE SUBUNIT D"/>
    <property type="match status" value="1"/>
</dbReference>
<dbReference type="SUPFAM" id="SSF51735">
    <property type="entry name" value="NAD(P)-binding Rossmann-fold domains"/>
    <property type="match status" value="1"/>
</dbReference>
<dbReference type="InterPro" id="IPR045851">
    <property type="entry name" value="AMP-bd_C_sf"/>
</dbReference>
<dbReference type="Pfam" id="PF00550">
    <property type="entry name" value="PP-binding"/>
    <property type="match status" value="1"/>
</dbReference>
<keyword evidence="7" id="KW-1185">Reference proteome</keyword>
<keyword evidence="3" id="KW-0597">Phosphoprotein</keyword>
<evidence type="ECO:0000256" key="2">
    <source>
        <dbReference type="ARBA" id="ARBA00022450"/>
    </source>
</evidence>
<keyword evidence="2" id="KW-0596">Phosphopantetheine</keyword>
<dbReference type="PROSITE" id="PS00012">
    <property type="entry name" value="PHOSPHOPANTETHEINE"/>
    <property type="match status" value="1"/>
</dbReference>
<dbReference type="AlphaFoldDB" id="A0A222WNG6"/>
<dbReference type="InterPro" id="IPR010080">
    <property type="entry name" value="Thioester_reductase-like_dom"/>
</dbReference>
<dbReference type="PIRSF" id="PIRSF001617">
    <property type="entry name" value="Alpha-AR"/>
    <property type="match status" value="1"/>
</dbReference>
<evidence type="ECO:0000256" key="4">
    <source>
        <dbReference type="ARBA" id="ARBA00023194"/>
    </source>
</evidence>
<dbReference type="InterPro" id="IPR009081">
    <property type="entry name" value="PP-bd_ACP"/>
</dbReference>
<dbReference type="SUPFAM" id="SSF56801">
    <property type="entry name" value="Acetyl-CoA synthetase-like"/>
    <property type="match status" value="1"/>
</dbReference>
<reference evidence="6 7" key="1">
    <citation type="submission" date="2017-03" db="EMBL/GenBank/DDBJ databases">
        <title>Complete genome sequence of Paenibacillus Kribbensis producing bioflocculants.</title>
        <authorList>
            <person name="Lee H.-G."/>
            <person name="Oh H.-M."/>
        </authorList>
    </citation>
    <scope>NUCLEOTIDE SEQUENCE [LARGE SCALE GENOMIC DNA]</scope>
    <source>
        <strain evidence="6 7">AM49</strain>
    </source>
</reference>
<dbReference type="PROSITE" id="PS50075">
    <property type="entry name" value="CARRIER"/>
    <property type="match status" value="1"/>
</dbReference>
<gene>
    <name evidence="6" type="ORF">B4V02_15765</name>
</gene>
<dbReference type="FunFam" id="3.40.50.12780:FF:000012">
    <property type="entry name" value="Non-ribosomal peptide synthetase"/>
    <property type="match status" value="1"/>
</dbReference>
<dbReference type="InterPro" id="IPR036291">
    <property type="entry name" value="NAD(P)-bd_dom_sf"/>
</dbReference>
<dbReference type="PANTHER" id="PTHR44845">
    <property type="entry name" value="CARRIER DOMAIN-CONTAINING PROTEIN"/>
    <property type="match status" value="1"/>
</dbReference>
<accession>A0A222WNG6</accession>
<sequence length="1231" mass="135198">MVSILQNSSQTAPSPFLVPLDFARIQRKHTYSTYRVELEPSISELLNQQTAAEVKHALLLSAYTAWVYRLSAEEEVSFSTFVPQSGLLTASLTIEKETTFHELTGLFQEMLRKSDAYLAEPQADTSFSANLPTDGGAESRIMDWAVSENSGSYQIQIRYDDSLLLETTIVRYAEYFEALLRGALTSSLALVNSIDILSDADRAAHEALNNTVVKYPEHQTIHGMFEEAASQYPDRPAIASHAGEYTYRELNERANQVARVLLSKGLAKGEFVTIFMERSLETVISLLGILKAGGVYVPVDPAHPADRSSYIVEDTRSPFVLTTSALMEQATELCGSIETVKEILAINGPLAGYAASNPNINVGPDDLAYVIYTSGSTGKPKGALIAHRGVVNLGAVVQRDCDITSQDVLTQFATYSFDASVWDTIGALFYGAKLYLLSSEERVSVEEFAEAIARTGTTIITILPTVFFNQLSTYLSDEGYRKLAKVRIVTVAGEALYGSQVRAFQRKFGTDTDIVNVYGPTECTVATTTHRVRGAVPEHVVNIPIGKPIYNYKVYIVNEDNKLCPVNIPGEVCIATPALAHGYLHQPERTAQSFVDNPFAPGEKMYRSGDIAKLLPDGTIEYVSRKDSQLKIRGNRIEIGEIEDHFSKHPGVQDVAVVAVKDHTDQNMLVGYFTTSDGQSIPQDVIQSYIGSKLPSYFVPSHVVHLEAMPISPTGKIDRKKLALLPLPEVPDLSFGGEPVREGTETLIAEAWAQVLGKNNIGATDDFFLIGGDSLRVIHVLAILKPRYGALRIGDFFRYKTIRELAEYVEQLGTEQAPLRKAVTVPQEKTDLNEHPIELSSNSDIAEVRDMRVILLTGATGYLGSHILYDLLQRTEAQVYAMVRPSQDGPCGIERIQSVMTGYFGPGISDLIKGRVQPVYGDLEQADLGLSSVDRHMLEHLIDGIIHSAADVRHFGDSATFDRTNVTGTLELLKIAQAKPGVSFHHVSTMGIPEDLANEGKWESVLDLSSFTDDLSVDNLYTNSKLAAEKLLFHAAQAGTPVSIYRAGNLTAHSANGRFQRNIDSNAYYRMIKAMLLLGKAPQADWHTDFTPIDYASRAIVELSVHQKSSNRIFHICNPNPLPYDELIAMVNKLGYAVETLPFDDYSAWLLNPSSGIQEDALHLAMGQLEGDGAKDSAYRYGCTVTTSLLEQAGVQCPVTDLNFIRNMIQHAVEIGYFPASSSVSAKATQR</sequence>
<dbReference type="OrthoDB" id="9765680at2"/>
<dbReference type="Gene3D" id="3.40.50.980">
    <property type="match status" value="2"/>
</dbReference>
<dbReference type="GO" id="GO:0017000">
    <property type="term" value="P:antibiotic biosynthetic process"/>
    <property type="evidence" value="ECO:0007669"/>
    <property type="project" value="UniProtKB-KW"/>
</dbReference>
<dbReference type="STRING" id="172713.GCA_001705305_01913"/>
<dbReference type="InterPro" id="IPR013120">
    <property type="entry name" value="FAR_NAD-bd"/>
</dbReference>
<dbReference type="NCBIfam" id="TIGR01746">
    <property type="entry name" value="Thioester-redct"/>
    <property type="match status" value="1"/>
</dbReference>
<dbReference type="InterPro" id="IPR020806">
    <property type="entry name" value="PKS_PP-bd"/>
</dbReference>
<dbReference type="Gene3D" id="3.40.50.720">
    <property type="entry name" value="NAD(P)-binding Rossmann-like Domain"/>
    <property type="match status" value="1"/>
</dbReference>
<dbReference type="Pfam" id="PF07993">
    <property type="entry name" value="NAD_binding_4"/>
    <property type="match status" value="1"/>
</dbReference>
<dbReference type="InterPro" id="IPR020845">
    <property type="entry name" value="AMP-binding_CS"/>
</dbReference>
<evidence type="ECO:0000256" key="3">
    <source>
        <dbReference type="ARBA" id="ARBA00022553"/>
    </source>
</evidence>
<dbReference type="FunFam" id="3.40.50.980:FF:000001">
    <property type="entry name" value="Non-ribosomal peptide synthetase"/>
    <property type="match status" value="1"/>
</dbReference>
<dbReference type="SUPFAM" id="SSF52777">
    <property type="entry name" value="CoA-dependent acyltransferases"/>
    <property type="match status" value="1"/>
</dbReference>
<dbReference type="PRINTS" id="PR00154">
    <property type="entry name" value="AMPBINDING"/>
</dbReference>
<dbReference type="GO" id="GO:0031177">
    <property type="term" value="F:phosphopantetheine binding"/>
    <property type="evidence" value="ECO:0007669"/>
    <property type="project" value="InterPro"/>
</dbReference>
<dbReference type="InterPro" id="IPR036736">
    <property type="entry name" value="ACP-like_sf"/>
</dbReference>
<dbReference type="Gene3D" id="3.30.559.30">
    <property type="entry name" value="Nonribosomal peptide synthetase, condensation domain"/>
    <property type="match status" value="1"/>
</dbReference>
<evidence type="ECO:0000313" key="6">
    <source>
        <dbReference type="EMBL" id="ASR48047.1"/>
    </source>
</evidence>
<dbReference type="InterPro" id="IPR000873">
    <property type="entry name" value="AMP-dep_synth/lig_dom"/>
</dbReference>
<protein>
    <submittedName>
        <fullName evidence="6">Peptide synthetase</fullName>
    </submittedName>
</protein>
<dbReference type="CDD" id="cd05930">
    <property type="entry name" value="A_NRPS"/>
    <property type="match status" value="1"/>
</dbReference>
<dbReference type="KEGG" id="pkb:B4V02_15765"/>
<dbReference type="Pfam" id="PF00501">
    <property type="entry name" value="AMP-binding"/>
    <property type="match status" value="1"/>
</dbReference>
<proteinExistence type="inferred from homology"/>
<dbReference type="Gene3D" id="2.30.38.10">
    <property type="entry name" value="Luciferase, Domain 3"/>
    <property type="match status" value="1"/>
</dbReference>
<evidence type="ECO:0000259" key="5">
    <source>
        <dbReference type="PROSITE" id="PS50075"/>
    </source>
</evidence>
<dbReference type="SUPFAM" id="SSF47336">
    <property type="entry name" value="ACP-like"/>
    <property type="match status" value="1"/>
</dbReference>
<dbReference type="CDD" id="cd05235">
    <property type="entry name" value="SDR_e1"/>
    <property type="match status" value="1"/>
</dbReference>
<evidence type="ECO:0000313" key="7">
    <source>
        <dbReference type="Proteomes" id="UP000214666"/>
    </source>
</evidence>
<dbReference type="EMBL" id="CP020028">
    <property type="protein sequence ID" value="ASR48047.1"/>
    <property type="molecule type" value="Genomic_DNA"/>
</dbReference>
<dbReference type="Pfam" id="PF13193">
    <property type="entry name" value="AMP-binding_C"/>
    <property type="match status" value="1"/>
</dbReference>
<dbReference type="Gene3D" id="1.10.1200.10">
    <property type="entry name" value="ACP-like"/>
    <property type="match status" value="1"/>
</dbReference>
<feature type="domain" description="Carrier" evidence="5">
    <location>
        <begin position="739"/>
        <end position="813"/>
    </location>
</feature>
<dbReference type="InterPro" id="IPR010071">
    <property type="entry name" value="AA_adenyl_dom"/>
</dbReference>
<dbReference type="InterPro" id="IPR025110">
    <property type="entry name" value="AMP-bd_C"/>
</dbReference>
<organism evidence="6 7">
    <name type="scientific">Paenibacillus kribbensis</name>
    <dbReference type="NCBI Taxonomy" id="172713"/>
    <lineage>
        <taxon>Bacteria</taxon>
        <taxon>Bacillati</taxon>
        <taxon>Bacillota</taxon>
        <taxon>Bacilli</taxon>
        <taxon>Bacillales</taxon>
        <taxon>Paenibacillaceae</taxon>
        <taxon>Paenibacillus</taxon>
    </lineage>
</organism>
<comment type="similarity">
    <text evidence="1">Belongs to the ATP-dependent AMP-binding enzyme family.</text>
</comment>
<dbReference type="SMART" id="SM00823">
    <property type="entry name" value="PKS_PP"/>
    <property type="match status" value="1"/>
</dbReference>
<evidence type="ECO:0000256" key="1">
    <source>
        <dbReference type="ARBA" id="ARBA00006432"/>
    </source>
</evidence>
<dbReference type="InterPro" id="IPR020459">
    <property type="entry name" value="AMP-binding"/>
</dbReference>
<dbReference type="InterPro" id="IPR006162">
    <property type="entry name" value="Ppantetheine_attach_site"/>
</dbReference>
<dbReference type="PROSITE" id="PS00455">
    <property type="entry name" value="AMP_BINDING"/>
    <property type="match status" value="1"/>
</dbReference>
<dbReference type="RefSeq" id="WP_094155510.1">
    <property type="nucleotide sequence ID" value="NZ_CP020028.1"/>
</dbReference>